<feature type="repeat" description="ANK" evidence="3">
    <location>
        <begin position="1072"/>
        <end position="1106"/>
    </location>
</feature>
<sequence>MSVESFELYNRALINFREDVERKGLNKREKTWLEEFLKDKTTPQDAMATAEKIKVSAGKKYGDKDVPETWVTSIMERIDLLSSIASAAGEGAPQSVGLVFYGVNLVLSAIHSNYELYGIFGSGLTDITEIMIIVSNYDRLYYEKSKVDWEPRQLVTQLFEKITDTYTDILSFCFLVKCHIGGDGWAKVKHGFKDLFGVNKSFFMGKLEEISKKKASVLELSKGAFDDRALDHLDNIREVTDSIQQTVKKIEQFQITSVTLQEEQMAMLQNLEKKLENLRPKTPHEIAHAKFESIRKTLNPIKDPLRPLEELHSQTGPGTCQWIYEETRFEAWERDTYDSRMFCIAGGKGSGKSVLLATLHRRLNEKIEPKKTALLYLSCDSTEGGATGNKATSTLDRVRKTVIYELYQIAQDRDDTVLLGQCNDVFVNSKARAIKNASNTASFSDSTEDYVPDFVNAIPRLATLLKLDLIIALDTIDSLSEKEQDEFYLDLTACAKFRGPQRIQLLVACGTGAPFLQRLSSDGIDPDVDVSRYNHADIKSVLSESLDKLPRFTKTDIEKAIEFILGSLGGDFGYITEKVIPFIKEPFSGTLEDRLKELPPGGQRTVYQEALDRMEGNYLELLRTAVSWCVLTPYSYPTIEEIMDVFYRSYHTSPTEDQMSAPESWRFPSASSILRKQLEDASGPFLKLLLYNSQTFVCLHDHQQIQEFFLHAASPGQEESSNEGDFCRRCQSRNRQLRRLKIVEKEEHLHWAVVCLHHLNNTLFQRRAGLLPGTGSISDKDKAPDSSPPKDSAIVEPETGGCGNEVAATADKGDLGAKQDLDKGYISDNSMDEEDRPVSDPSKIAGYEINASESPMDTNHIRYEVKYWYYHLRRAEELWPKEERSDPRWQQVLDELDRFTANTPVFNAWQERFCMGARQDDKDWDFLKKPRKALHIAAHLRLASWAEKLLDSGHGPNDLSDAQNALQVAACNPLSLGILKLLLERKGDINYQSAEHKPAFHNWLRTNPEKEGIMLMLEHGADPLATSWDGEDKGWAAIHHFSVAGEDVESLNLLLRHNSVDSKSYINMVTKAQLAPIHILLRRRNVPTALLEAYLKEGADINLDDDTSMRPLQMVASWGELEHLKVLVEHGVTAIDDPDLDNNTALHQAALNGHDECLTYLAEKGAQVDLANKRGRTALHDAALNGFDKCIEGLLKHKATLNLGDKHGRTPFFDACSSNSENGAVLILKSLLEQQVSISDIIKLSSSGRTPLRQAASRGFDQVVEMLLKAARDQEALAELKIEQKDKLKGMAALHRASLNDRLGCVKLLLDAGAHVAIKDKKGKTPLVLSYEKWAFIQEEAAFQETIEILIDKQPEAARDDAELAAVCAANGSKRLLQKLHSLNADLSRPDQYGWTPLELANKFQQIEVVTFLKTDVAWASIRPSRWVSGRTSVSEDGLVVTHTSGQRICISTDKPLPPGLNTFYFEVRFVDMPDGTKSVPNPKVGIGFCTLGGSVIKFPGWLPLPEAPLAKSWGYHGDDGGLFNSENGWLEKEGPKYTTGDTVGCGVSLSEKTVWFTHNGKKLPHTFSNVWGRLFPLLGLHESVRVETNFKGPFLWQRDTDNGANGVSKLS</sequence>
<dbReference type="InterPro" id="IPR044736">
    <property type="entry name" value="Gid1/RanBPM/SPLA_SPRY"/>
</dbReference>
<name>A0A8K0WUG7_9HYPO</name>
<dbReference type="EMBL" id="JAGPNK010000004">
    <property type="protein sequence ID" value="KAH7322550.1"/>
    <property type="molecule type" value="Genomic_DNA"/>
</dbReference>
<dbReference type="Pfam" id="PF00622">
    <property type="entry name" value="SPRY"/>
    <property type="match status" value="1"/>
</dbReference>
<evidence type="ECO:0000259" key="5">
    <source>
        <dbReference type="PROSITE" id="PS50188"/>
    </source>
</evidence>
<comment type="caution">
    <text evidence="6">The sequence shown here is derived from an EMBL/GenBank/DDBJ whole genome shotgun (WGS) entry which is preliminary data.</text>
</comment>
<evidence type="ECO:0000256" key="1">
    <source>
        <dbReference type="ARBA" id="ARBA00022737"/>
    </source>
</evidence>
<dbReference type="InterPro" id="IPR001870">
    <property type="entry name" value="B30.2/SPRY"/>
</dbReference>
<gene>
    <name evidence="6" type="ORF">B0I35DRAFT_476492</name>
</gene>
<dbReference type="InterPro" id="IPR036770">
    <property type="entry name" value="Ankyrin_rpt-contain_sf"/>
</dbReference>
<dbReference type="PROSITE" id="PS50088">
    <property type="entry name" value="ANK_REPEAT"/>
    <property type="match status" value="5"/>
</dbReference>
<feature type="repeat" description="ANK" evidence="3">
    <location>
        <begin position="1141"/>
        <end position="1173"/>
    </location>
</feature>
<dbReference type="OrthoDB" id="20872at2759"/>
<dbReference type="PANTHER" id="PTHR24198">
    <property type="entry name" value="ANKYRIN REPEAT AND PROTEIN KINASE DOMAIN-CONTAINING PROTEIN"/>
    <property type="match status" value="1"/>
</dbReference>
<dbReference type="SMART" id="SM00382">
    <property type="entry name" value="AAA"/>
    <property type="match status" value="1"/>
</dbReference>
<dbReference type="SUPFAM" id="SSF48403">
    <property type="entry name" value="Ankyrin repeat"/>
    <property type="match status" value="2"/>
</dbReference>
<proteinExistence type="predicted"/>
<feature type="region of interest" description="Disordered" evidence="4">
    <location>
        <begin position="775"/>
        <end position="842"/>
    </location>
</feature>
<dbReference type="PROSITE" id="PS50188">
    <property type="entry name" value="B302_SPRY"/>
    <property type="match status" value="1"/>
</dbReference>
<dbReference type="PROSITE" id="PS50297">
    <property type="entry name" value="ANK_REP_REGION"/>
    <property type="match status" value="4"/>
</dbReference>
<dbReference type="SUPFAM" id="SSF49899">
    <property type="entry name" value="Concanavalin A-like lectins/glucanases"/>
    <property type="match status" value="1"/>
</dbReference>
<dbReference type="InterPro" id="IPR043136">
    <property type="entry name" value="B30.2/SPRY_sf"/>
</dbReference>
<feature type="compositionally biased region" description="Basic and acidic residues" evidence="4">
    <location>
        <begin position="811"/>
        <end position="825"/>
    </location>
</feature>
<reference evidence="6" key="1">
    <citation type="journal article" date="2021" name="Nat. Commun.">
        <title>Genetic determinants of endophytism in the Arabidopsis root mycobiome.</title>
        <authorList>
            <person name="Mesny F."/>
            <person name="Miyauchi S."/>
            <person name="Thiergart T."/>
            <person name="Pickel B."/>
            <person name="Atanasova L."/>
            <person name="Karlsson M."/>
            <person name="Huettel B."/>
            <person name="Barry K.W."/>
            <person name="Haridas S."/>
            <person name="Chen C."/>
            <person name="Bauer D."/>
            <person name="Andreopoulos W."/>
            <person name="Pangilinan J."/>
            <person name="LaButti K."/>
            <person name="Riley R."/>
            <person name="Lipzen A."/>
            <person name="Clum A."/>
            <person name="Drula E."/>
            <person name="Henrissat B."/>
            <person name="Kohler A."/>
            <person name="Grigoriev I.V."/>
            <person name="Martin F.M."/>
            <person name="Hacquard S."/>
        </authorList>
    </citation>
    <scope>NUCLEOTIDE SEQUENCE</scope>
    <source>
        <strain evidence="6">MPI-CAGE-CH-0235</strain>
    </source>
</reference>
<dbReference type="InterPro" id="IPR003877">
    <property type="entry name" value="SPRY_dom"/>
</dbReference>
<dbReference type="InterPro" id="IPR013320">
    <property type="entry name" value="ConA-like_dom_sf"/>
</dbReference>
<keyword evidence="1" id="KW-0677">Repeat</keyword>
<dbReference type="SMART" id="SM00248">
    <property type="entry name" value="ANK"/>
    <property type="match status" value="9"/>
</dbReference>
<evidence type="ECO:0000256" key="4">
    <source>
        <dbReference type="SAM" id="MobiDB-lite"/>
    </source>
</evidence>
<accession>A0A8K0WUG7</accession>
<organism evidence="6 7">
    <name type="scientific">Stachybotrys elegans</name>
    <dbReference type="NCBI Taxonomy" id="80388"/>
    <lineage>
        <taxon>Eukaryota</taxon>
        <taxon>Fungi</taxon>
        <taxon>Dikarya</taxon>
        <taxon>Ascomycota</taxon>
        <taxon>Pezizomycotina</taxon>
        <taxon>Sordariomycetes</taxon>
        <taxon>Hypocreomycetidae</taxon>
        <taxon>Hypocreales</taxon>
        <taxon>Stachybotryaceae</taxon>
        <taxon>Stachybotrys</taxon>
    </lineage>
</organism>
<dbReference type="InterPro" id="IPR002110">
    <property type="entry name" value="Ankyrin_rpt"/>
</dbReference>
<dbReference type="InterPro" id="IPR056884">
    <property type="entry name" value="NPHP3-like_N"/>
</dbReference>
<evidence type="ECO:0000256" key="3">
    <source>
        <dbReference type="PROSITE-ProRule" id="PRU00023"/>
    </source>
</evidence>
<dbReference type="InterPro" id="IPR003593">
    <property type="entry name" value="AAA+_ATPase"/>
</dbReference>
<evidence type="ECO:0000313" key="7">
    <source>
        <dbReference type="Proteomes" id="UP000813444"/>
    </source>
</evidence>
<feature type="domain" description="B30.2/SPRY" evidence="5">
    <location>
        <begin position="1399"/>
        <end position="1596"/>
    </location>
</feature>
<dbReference type="Pfam" id="PF24883">
    <property type="entry name" value="NPHP3_N"/>
    <property type="match status" value="1"/>
</dbReference>
<feature type="repeat" description="ANK" evidence="3">
    <location>
        <begin position="1289"/>
        <end position="1321"/>
    </location>
</feature>
<dbReference type="Pfam" id="PF00023">
    <property type="entry name" value="Ank"/>
    <property type="match status" value="1"/>
</dbReference>
<keyword evidence="7" id="KW-1185">Reference proteome</keyword>
<dbReference type="SMART" id="SM00449">
    <property type="entry name" value="SPRY"/>
    <property type="match status" value="1"/>
</dbReference>
<evidence type="ECO:0000313" key="6">
    <source>
        <dbReference type="EMBL" id="KAH7322550.1"/>
    </source>
</evidence>
<dbReference type="Proteomes" id="UP000813444">
    <property type="component" value="Unassembled WGS sequence"/>
</dbReference>
<dbReference type="SUPFAM" id="SSF52540">
    <property type="entry name" value="P-loop containing nucleoside triphosphate hydrolases"/>
    <property type="match status" value="1"/>
</dbReference>
<feature type="repeat" description="ANK" evidence="3">
    <location>
        <begin position="1247"/>
        <end position="1279"/>
    </location>
</feature>
<dbReference type="Gene3D" id="2.60.120.920">
    <property type="match status" value="1"/>
</dbReference>
<feature type="repeat" description="ANK" evidence="3">
    <location>
        <begin position="1174"/>
        <end position="1206"/>
    </location>
</feature>
<keyword evidence="2 3" id="KW-0040">ANK repeat</keyword>
<evidence type="ECO:0000256" key="2">
    <source>
        <dbReference type="ARBA" id="ARBA00023043"/>
    </source>
</evidence>
<dbReference type="CDD" id="cd12885">
    <property type="entry name" value="SPRY_RanBP_like"/>
    <property type="match status" value="1"/>
</dbReference>
<dbReference type="Pfam" id="PF12796">
    <property type="entry name" value="Ank_2"/>
    <property type="match status" value="2"/>
</dbReference>
<dbReference type="InterPro" id="IPR027417">
    <property type="entry name" value="P-loop_NTPase"/>
</dbReference>
<dbReference type="PANTHER" id="PTHR24198:SF165">
    <property type="entry name" value="ANKYRIN REPEAT-CONTAINING PROTEIN-RELATED"/>
    <property type="match status" value="1"/>
</dbReference>
<protein>
    <submittedName>
        <fullName evidence="6">Ankyrin repeat-containing domain protein</fullName>
    </submittedName>
</protein>
<dbReference type="Gene3D" id="1.25.40.20">
    <property type="entry name" value="Ankyrin repeat-containing domain"/>
    <property type="match status" value="3"/>
</dbReference>